<dbReference type="SUPFAM" id="SSF52540">
    <property type="entry name" value="P-loop containing nucleoside triphosphate hydrolases"/>
    <property type="match status" value="1"/>
</dbReference>
<dbReference type="InterPro" id="IPR027417">
    <property type="entry name" value="P-loop_NTPase"/>
</dbReference>
<dbReference type="AlphaFoldDB" id="A0A261FIN0"/>
<protein>
    <submittedName>
        <fullName evidence="4">Chromosome partitioning ATPase</fullName>
    </submittedName>
</protein>
<reference evidence="4 5" key="1">
    <citation type="journal article" date="2017" name="BMC Genomics">
        <title>Comparative genomic and phylogenomic analyses of the Bifidobacteriaceae family.</title>
        <authorList>
            <person name="Lugli G.A."/>
            <person name="Milani C."/>
            <person name="Turroni F."/>
            <person name="Duranti S."/>
            <person name="Mancabelli L."/>
            <person name="Mangifesta M."/>
            <person name="Ferrario C."/>
            <person name="Modesto M."/>
            <person name="Mattarelli P."/>
            <person name="Jiri K."/>
            <person name="van Sinderen D."/>
            <person name="Ventura M."/>
        </authorList>
    </citation>
    <scope>NUCLEOTIDE SEQUENCE [LARGE SCALE GENOMIC DNA]</scope>
    <source>
        <strain evidence="4 5">DSM 100196</strain>
    </source>
</reference>
<dbReference type="Pfam" id="PF10609">
    <property type="entry name" value="ParA"/>
    <property type="match status" value="1"/>
</dbReference>
<evidence type="ECO:0000256" key="3">
    <source>
        <dbReference type="SAM" id="MobiDB-lite"/>
    </source>
</evidence>
<accession>A0A261FIN0</accession>
<organism evidence="4 5">
    <name type="scientific">Bifidobacterium myosotis</name>
    <dbReference type="NCBI Taxonomy" id="1630166"/>
    <lineage>
        <taxon>Bacteria</taxon>
        <taxon>Bacillati</taxon>
        <taxon>Actinomycetota</taxon>
        <taxon>Actinomycetes</taxon>
        <taxon>Bifidobacteriales</taxon>
        <taxon>Bifidobacteriaceae</taxon>
        <taxon>Bifidobacterium</taxon>
    </lineage>
</organism>
<name>A0A261FIN0_9BIFI</name>
<proteinExistence type="predicted"/>
<sequence length="316" mass="33797">MTSNTTPHVARRMSAPALAPPGVPLPADEVPSPSLRYYTPPPKPLASCERKRSKDAPAGALAVDTTFQNIVTMTAGHSGIGLSVMSAMLAWTLTERGRSCALVDADFVGGCLDLLLGVERESGLRFSQVEAPLGYIEGTALNHDLLVWEGVRVLPYDPWNARQPDWWEVQAAVRALAQANDVVIVDAGQGGLVETVNDLRSSMHIVAAELSVIGLARAKTHRMRLDSWGCPTPRIVGVLPRGKPRGRGEVGVPEAEDYLTATVLGPVRPFAGLCGDVLEGLGIRSIPKGSRKAINLLADAIEQTIRPMHAATEPDW</sequence>
<keyword evidence="1" id="KW-0547">Nucleotide-binding</keyword>
<comment type="caution">
    <text evidence="4">The sequence shown here is derived from an EMBL/GenBank/DDBJ whole genome shotgun (WGS) entry which is preliminary data.</text>
</comment>
<keyword evidence="5" id="KW-1185">Reference proteome</keyword>
<dbReference type="GO" id="GO:0005524">
    <property type="term" value="F:ATP binding"/>
    <property type="evidence" value="ECO:0007669"/>
    <property type="project" value="UniProtKB-KW"/>
</dbReference>
<dbReference type="Gene3D" id="3.40.50.300">
    <property type="entry name" value="P-loop containing nucleotide triphosphate hydrolases"/>
    <property type="match status" value="1"/>
</dbReference>
<dbReference type="OrthoDB" id="3252838at2"/>
<dbReference type="EMBL" id="MWWW01000016">
    <property type="protein sequence ID" value="OZG58989.1"/>
    <property type="molecule type" value="Genomic_DNA"/>
</dbReference>
<dbReference type="Proteomes" id="UP000216871">
    <property type="component" value="Unassembled WGS sequence"/>
</dbReference>
<keyword evidence="2" id="KW-0067">ATP-binding</keyword>
<evidence type="ECO:0000313" key="4">
    <source>
        <dbReference type="EMBL" id="OZG58989.1"/>
    </source>
</evidence>
<dbReference type="InterPro" id="IPR033756">
    <property type="entry name" value="YlxH/NBP35"/>
</dbReference>
<evidence type="ECO:0000256" key="1">
    <source>
        <dbReference type="ARBA" id="ARBA00022741"/>
    </source>
</evidence>
<feature type="region of interest" description="Disordered" evidence="3">
    <location>
        <begin position="1"/>
        <end position="26"/>
    </location>
</feature>
<gene>
    <name evidence="4" type="ORF">BMYO_1530</name>
</gene>
<evidence type="ECO:0000256" key="2">
    <source>
        <dbReference type="ARBA" id="ARBA00022840"/>
    </source>
</evidence>
<evidence type="ECO:0000313" key="5">
    <source>
        <dbReference type="Proteomes" id="UP000216871"/>
    </source>
</evidence>